<feature type="compositionally biased region" description="Polar residues" evidence="1">
    <location>
        <begin position="61"/>
        <end position="81"/>
    </location>
</feature>
<dbReference type="Proteomes" id="UP000006334">
    <property type="component" value="Unassembled WGS sequence"/>
</dbReference>
<dbReference type="PANTHER" id="PTHR38687">
    <property type="entry name" value="CELL DIVISION PROTEIN DEDD-RELATED"/>
    <property type="match status" value="1"/>
</dbReference>
<dbReference type="Pfam" id="PF05036">
    <property type="entry name" value="SPOR"/>
    <property type="match status" value="1"/>
</dbReference>
<dbReference type="InterPro" id="IPR036680">
    <property type="entry name" value="SPOR-like_sf"/>
</dbReference>
<feature type="region of interest" description="Disordered" evidence="1">
    <location>
        <begin position="56"/>
        <end position="88"/>
    </location>
</feature>
<dbReference type="OrthoDB" id="8558195at2"/>
<sequence>MAHKDFVKRGQAPKKKQTKKDTTPKPPWLALVIILLLVGGFAYFLWAISHPSTSADEELEAQQTEQPNKTQKDQVQSTKQDSLPEMPEEEYIYPEELEHGSVEIDRKEQEKSERPYLMQCGSFRQKQQAEKMRAQLALQGLESLVKASDGKNGLWYRVILGPYDYKRDAETDRHVIQRIGIGSCQIWYWDL</sequence>
<dbReference type="PANTHER" id="PTHR38687:SF2">
    <property type="entry name" value="CELL DIVISION PROTEIN FTSN"/>
    <property type="match status" value="1"/>
</dbReference>
<comment type="caution">
    <text evidence="4">The sequence shown here is derived from an EMBL/GenBank/DDBJ whole genome shotgun (WGS) entry which is preliminary data.</text>
</comment>
<dbReference type="Gene3D" id="3.30.70.1070">
    <property type="entry name" value="Sporulation related repeat"/>
    <property type="match status" value="1"/>
</dbReference>
<dbReference type="RefSeq" id="WP_008846481.1">
    <property type="nucleotide sequence ID" value="NZ_BAEN01000076.1"/>
</dbReference>
<keyword evidence="2" id="KW-1133">Transmembrane helix</keyword>
<organism evidence="4 5">
    <name type="scientific">Aliiglaciecola lipolytica E3</name>
    <dbReference type="NCBI Taxonomy" id="1127673"/>
    <lineage>
        <taxon>Bacteria</taxon>
        <taxon>Pseudomonadati</taxon>
        <taxon>Pseudomonadota</taxon>
        <taxon>Gammaproteobacteria</taxon>
        <taxon>Alteromonadales</taxon>
        <taxon>Alteromonadaceae</taxon>
        <taxon>Aliiglaciecola</taxon>
    </lineage>
</organism>
<evidence type="ECO:0000313" key="4">
    <source>
        <dbReference type="EMBL" id="GAC16679.1"/>
    </source>
</evidence>
<keyword evidence="2" id="KW-0472">Membrane</keyword>
<dbReference type="PROSITE" id="PS51724">
    <property type="entry name" value="SPOR"/>
    <property type="match status" value="1"/>
</dbReference>
<accession>K6X7S8</accession>
<name>K6X7S8_9ALTE</name>
<protein>
    <submittedName>
        <fullName evidence="4">Sporulation related</fullName>
    </submittedName>
</protein>
<gene>
    <name evidence="4" type="ORF">GLIP_4068</name>
</gene>
<dbReference type="GO" id="GO:0042834">
    <property type="term" value="F:peptidoglycan binding"/>
    <property type="evidence" value="ECO:0007669"/>
    <property type="project" value="InterPro"/>
</dbReference>
<dbReference type="eggNOG" id="COG3087">
    <property type="taxonomic scope" value="Bacteria"/>
</dbReference>
<evidence type="ECO:0000256" key="1">
    <source>
        <dbReference type="SAM" id="MobiDB-lite"/>
    </source>
</evidence>
<keyword evidence="2" id="KW-0812">Transmembrane</keyword>
<keyword evidence="5" id="KW-1185">Reference proteome</keyword>
<dbReference type="EMBL" id="BAEN01000076">
    <property type="protein sequence ID" value="GAC16679.1"/>
    <property type="molecule type" value="Genomic_DNA"/>
</dbReference>
<feature type="region of interest" description="Disordered" evidence="1">
    <location>
        <begin position="1"/>
        <end position="23"/>
    </location>
</feature>
<evidence type="ECO:0000259" key="3">
    <source>
        <dbReference type="PROSITE" id="PS51724"/>
    </source>
</evidence>
<dbReference type="InterPro" id="IPR007730">
    <property type="entry name" value="SPOR-like_dom"/>
</dbReference>
<proteinExistence type="predicted"/>
<dbReference type="SUPFAM" id="SSF110997">
    <property type="entry name" value="Sporulation related repeat"/>
    <property type="match status" value="1"/>
</dbReference>
<dbReference type="InterPro" id="IPR052521">
    <property type="entry name" value="Cell_div_SPOR-domain"/>
</dbReference>
<evidence type="ECO:0000313" key="5">
    <source>
        <dbReference type="Proteomes" id="UP000006334"/>
    </source>
</evidence>
<dbReference type="STRING" id="1127673.GLIP_4068"/>
<feature type="domain" description="SPOR" evidence="3">
    <location>
        <begin position="110"/>
        <end position="190"/>
    </location>
</feature>
<reference evidence="4 5" key="1">
    <citation type="journal article" date="2017" name="Antonie Van Leeuwenhoek">
        <title>Rhizobium rhizosphaerae sp. nov., a novel species isolated from rice rhizosphere.</title>
        <authorList>
            <person name="Zhao J.J."/>
            <person name="Zhang J."/>
            <person name="Zhang R.J."/>
            <person name="Zhang C.W."/>
            <person name="Yin H.Q."/>
            <person name="Zhang X.X."/>
        </authorList>
    </citation>
    <scope>NUCLEOTIDE SEQUENCE [LARGE SCALE GENOMIC DNA]</scope>
    <source>
        <strain evidence="4 5">E3</strain>
    </source>
</reference>
<evidence type="ECO:0000256" key="2">
    <source>
        <dbReference type="SAM" id="Phobius"/>
    </source>
</evidence>
<dbReference type="AlphaFoldDB" id="K6X7S8"/>
<feature type="transmembrane region" description="Helical" evidence="2">
    <location>
        <begin position="28"/>
        <end position="48"/>
    </location>
</feature>